<dbReference type="SUPFAM" id="SSF51395">
    <property type="entry name" value="FMN-linked oxidoreductases"/>
    <property type="match status" value="1"/>
</dbReference>
<dbReference type="GO" id="GO:0004589">
    <property type="term" value="F:dihydroorotate dehydrogenase (NAD+) activity"/>
    <property type="evidence" value="ECO:0007669"/>
    <property type="project" value="UniProtKB-EC"/>
</dbReference>
<dbReference type="PANTHER" id="PTHR48109">
    <property type="entry name" value="DIHYDROOROTATE DEHYDROGENASE (QUINONE), MITOCHONDRIAL-RELATED"/>
    <property type="match status" value="1"/>
</dbReference>
<dbReference type="InterPro" id="IPR001295">
    <property type="entry name" value="Dihydroorotate_DH_CS"/>
</dbReference>
<dbReference type="STRING" id="142842.SAMN02745118_02196"/>
<dbReference type="Pfam" id="PF12838">
    <property type="entry name" value="Fer4_7"/>
    <property type="match status" value="1"/>
</dbReference>
<evidence type="ECO:0000256" key="18">
    <source>
        <dbReference type="ARBA" id="ARBA00048996"/>
    </source>
</evidence>
<dbReference type="InterPro" id="IPR017900">
    <property type="entry name" value="4Fe4S_Fe_S_CS"/>
</dbReference>
<dbReference type="GO" id="GO:0044205">
    <property type="term" value="P:'de novo' UMP biosynthetic process"/>
    <property type="evidence" value="ECO:0007669"/>
    <property type="project" value="UniProtKB-UniPathway"/>
</dbReference>
<comment type="cofactor">
    <cofactor evidence="1">
        <name>FMN</name>
        <dbReference type="ChEBI" id="CHEBI:58210"/>
    </cofactor>
</comment>
<evidence type="ECO:0000256" key="11">
    <source>
        <dbReference type="ARBA" id="ARBA00023002"/>
    </source>
</evidence>
<evidence type="ECO:0000256" key="12">
    <source>
        <dbReference type="ARBA" id="ARBA00023004"/>
    </source>
</evidence>
<organism evidence="20 21">
    <name type="scientific">Selenihalanaerobacter shriftii</name>
    <dbReference type="NCBI Taxonomy" id="142842"/>
    <lineage>
        <taxon>Bacteria</taxon>
        <taxon>Bacillati</taxon>
        <taxon>Bacillota</taxon>
        <taxon>Clostridia</taxon>
        <taxon>Halanaerobiales</taxon>
        <taxon>Halobacteroidaceae</taxon>
        <taxon>Selenihalanaerobacter</taxon>
    </lineage>
</organism>
<evidence type="ECO:0000256" key="15">
    <source>
        <dbReference type="ARBA" id="ARBA00030119"/>
    </source>
</evidence>
<keyword evidence="9" id="KW-0479">Metal-binding</keyword>
<evidence type="ECO:0000256" key="5">
    <source>
        <dbReference type="ARBA" id="ARBA00012061"/>
    </source>
</evidence>
<keyword evidence="7" id="KW-0285">Flavoprotein</keyword>
<evidence type="ECO:0000313" key="21">
    <source>
        <dbReference type="Proteomes" id="UP000190625"/>
    </source>
</evidence>
<dbReference type="CDD" id="cd02810">
    <property type="entry name" value="DHOD_DHPD_FMN"/>
    <property type="match status" value="1"/>
</dbReference>
<dbReference type="UniPathway" id="UPA00070"/>
<comment type="similarity">
    <text evidence="4">Belongs to the dihydropyrimidine dehydrogenase family.</text>
</comment>
<dbReference type="InterPro" id="IPR050074">
    <property type="entry name" value="DHO_dehydrogenase"/>
</dbReference>
<dbReference type="EMBL" id="FUWM01000019">
    <property type="protein sequence ID" value="SJZ91686.1"/>
    <property type="molecule type" value="Genomic_DNA"/>
</dbReference>
<evidence type="ECO:0000256" key="14">
    <source>
        <dbReference type="ARBA" id="ARBA00029718"/>
    </source>
</evidence>
<dbReference type="GO" id="GO:0046872">
    <property type="term" value="F:metal ion binding"/>
    <property type="evidence" value="ECO:0007669"/>
    <property type="project" value="UniProtKB-KW"/>
</dbReference>
<keyword evidence="8" id="KW-0288">FMN</keyword>
<comment type="pathway">
    <text evidence="3">Pyrimidine metabolism; UMP biosynthesis via de novo pathway; orotate from (S)-dihydroorotate (NAD(+) route): step 1/1.</text>
</comment>
<evidence type="ECO:0000256" key="2">
    <source>
        <dbReference type="ARBA" id="ARBA00003616"/>
    </source>
</evidence>
<comment type="function">
    <text evidence="2">Catalyzes the conversion of dihydroorotate to orotate with NAD(+) as electron acceptor.</text>
</comment>
<accession>A0A1T4PKC6</accession>
<evidence type="ECO:0000256" key="8">
    <source>
        <dbReference type="ARBA" id="ARBA00022643"/>
    </source>
</evidence>
<name>A0A1T4PKC6_9FIRM</name>
<dbReference type="InterPro" id="IPR017896">
    <property type="entry name" value="4Fe4S_Fe-S-bd"/>
</dbReference>
<evidence type="ECO:0000313" key="20">
    <source>
        <dbReference type="EMBL" id="SJZ91686.1"/>
    </source>
</evidence>
<dbReference type="PANTHER" id="PTHR48109:SF1">
    <property type="entry name" value="DIHYDROOROTATE DEHYDROGENASE (FUMARATE)"/>
    <property type="match status" value="1"/>
</dbReference>
<dbReference type="PROSITE" id="PS00198">
    <property type="entry name" value="4FE4S_FER_1"/>
    <property type="match status" value="2"/>
</dbReference>
<dbReference type="OrthoDB" id="9803192at2"/>
<dbReference type="PROSITE" id="PS00912">
    <property type="entry name" value="DHODEHASE_2"/>
    <property type="match status" value="1"/>
</dbReference>
<protein>
    <recommendedName>
        <fullName evidence="6">Dihydroorotate dehydrogenase B (NAD(+)), catalytic subunit</fullName>
        <ecNumber evidence="5">1.3.1.14</ecNumber>
    </recommendedName>
    <alternativeName>
        <fullName evidence="14">Dihydroorotate oxidase B</fullName>
    </alternativeName>
    <alternativeName>
        <fullName evidence="17">Dihydrothymine dehydrogenase</fullName>
    </alternativeName>
    <alternativeName>
        <fullName evidence="15">Dihydrouracil dehydrogenase</fullName>
    </alternativeName>
    <alternativeName>
        <fullName evidence="16">Orotate reductase (NADH)</fullName>
    </alternativeName>
</protein>
<dbReference type="GO" id="GO:0006207">
    <property type="term" value="P:'de novo' pyrimidine nucleobase biosynthetic process"/>
    <property type="evidence" value="ECO:0007669"/>
    <property type="project" value="InterPro"/>
</dbReference>
<dbReference type="GO" id="GO:0051536">
    <property type="term" value="F:iron-sulfur cluster binding"/>
    <property type="evidence" value="ECO:0007669"/>
    <property type="project" value="UniProtKB-KW"/>
</dbReference>
<evidence type="ECO:0000259" key="19">
    <source>
        <dbReference type="PROSITE" id="PS51379"/>
    </source>
</evidence>
<keyword evidence="10" id="KW-0665">Pyrimidine biosynthesis</keyword>
<dbReference type="Gene3D" id="2.30.26.10">
    <property type="entry name" value="Dihydroorotate Dehydrogenase A, chain A, domain 2"/>
    <property type="match status" value="1"/>
</dbReference>
<evidence type="ECO:0000256" key="6">
    <source>
        <dbReference type="ARBA" id="ARBA00018101"/>
    </source>
</evidence>
<evidence type="ECO:0000256" key="16">
    <source>
        <dbReference type="ARBA" id="ARBA00032046"/>
    </source>
</evidence>
<comment type="catalytic activity">
    <reaction evidence="18">
        <text>(S)-dihydroorotate + NAD(+) = orotate + NADH + H(+)</text>
        <dbReference type="Rhea" id="RHEA:13513"/>
        <dbReference type="ChEBI" id="CHEBI:15378"/>
        <dbReference type="ChEBI" id="CHEBI:30839"/>
        <dbReference type="ChEBI" id="CHEBI:30864"/>
        <dbReference type="ChEBI" id="CHEBI:57540"/>
        <dbReference type="ChEBI" id="CHEBI:57945"/>
        <dbReference type="EC" id="1.3.1.14"/>
    </reaction>
</comment>
<evidence type="ECO:0000256" key="4">
    <source>
        <dbReference type="ARBA" id="ARBA00010804"/>
    </source>
</evidence>
<dbReference type="SUPFAM" id="SSF54862">
    <property type="entry name" value="4Fe-4S ferredoxins"/>
    <property type="match status" value="1"/>
</dbReference>
<keyword evidence="21" id="KW-1185">Reference proteome</keyword>
<feature type="domain" description="4Fe-4S ferredoxin-type" evidence="19">
    <location>
        <begin position="303"/>
        <end position="330"/>
    </location>
</feature>
<proteinExistence type="inferred from homology"/>
<dbReference type="EC" id="1.3.1.14" evidence="5"/>
<evidence type="ECO:0000256" key="7">
    <source>
        <dbReference type="ARBA" id="ARBA00022630"/>
    </source>
</evidence>
<evidence type="ECO:0000256" key="1">
    <source>
        <dbReference type="ARBA" id="ARBA00001917"/>
    </source>
</evidence>
<dbReference type="RefSeq" id="WP_078810643.1">
    <property type="nucleotide sequence ID" value="NZ_FUWM01000019.1"/>
</dbReference>
<gene>
    <name evidence="20" type="ORF">SAMN02745118_02196</name>
</gene>
<dbReference type="InterPro" id="IPR013785">
    <property type="entry name" value="Aldolase_TIM"/>
</dbReference>
<dbReference type="AlphaFoldDB" id="A0A1T4PKC6"/>
<dbReference type="InterPro" id="IPR023359">
    <property type="entry name" value="Dihydro_DH_chainA_dom2"/>
</dbReference>
<evidence type="ECO:0000256" key="10">
    <source>
        <dbReference type="ARBA" id="ARBA00022975"/>
    </source>
</evidence>
<dbReference type="Gene3D" id="3.30.70.20">
    <property type="match status" value="1"/>
</dbReference>
<evidence type="ECO:0000256" key="9">
    <source>
        <dbReference type="ARBA" id="ARBA00022723"/>
    </source>
</evidence>
<dbReference type="Gene3D" id="3.20.20.70">
    <property type="entry name" value="Aldolase class I"/>
    <property type="match status" value="1"/>
</dbReference>
<sequence length="359" mass="38055">MTDLNVEIYDMKLKNPVMPAAGPPIRNGEVAHKAKEGGAGAIVTKTISTEAADVPRPCMAEVDTGFLNSELWSEHGPNVWLDAEYPEVKKTGLPIIVGLGYSGEDIRELAPKVEPYADALELSTHYLGGDPSPVIEAIEAAKESVDIPVFVKLSPDVDISKFAKAAEDAGADGIVLINSFGPCLDIDLETGEPLMGSKDGYGWLSGDAIFPLALRCVFEACGAVDIPVIGVGGISSGADAIKMIMAGAQAVQVCTAAILEGPQVYGKIVAEMENILEEKGYSSLDEIRGLAQQKVDDKVNLNKEVPKANDECTTCGICKKSCPYQAITIEEKALIDEESCFGCGLCVTRCPVNALKIDY</sequence>
<dbReference type="Proteomes" id="UP000190625">
    <property type="component" value="Unassembled WGS sequence"/>
</dbReference>
<evidence type="ECO:0000256" key="17">
    <source>
        <dbReference type="ARBA" id="ARBA00032722"/>
    </source>
</evidence>
<reference evidence="21" key="1">
    <citation type="submission" date="2017-02" db="EMBL/GenBank/DDBJ databases">
        <authorList>
            <person name="Varghese N."/>
            <person name="Submissions S."/>
        </authorList>
    </citation>
    <scope>NUCLEOTIDE SEQUENCE [LARGE SCALE GENOMIC DNA]</scope>
    <source>
        <strain evidence="21">ATCC BAA-73</strain>
    </source>
</reference>
<dbReference type="GO" id="GO:0005737">
    <property type="term" value="C:cytoplasm"/>
    <property type="evidence" value="ECO:0007669"/>
    <property type="project" value="InterPro"/>
</dbReference>
<feature type="domain" description="4Fe-4S ferredoxin-type" evidence="19">
    <location>
        <begin position="331"/>
        <end position="359"/>
    </location>
</feature>
<dbReference type="PROSITE" id="PS51379">
    <property type="entry name" value="4FE4S_FER_2"/>
    <property type="match status" value="2"/>
</dbReference>
<keyword evidence="13" id="KW-0411">Iron-sulfur</keyword>
<evidence type="ECO:0000256" key="13">
    <source>
        <dbReference type="ARBA" id="ARBA00023014"/>
    </source>
</evidence>
<keyword evidence="12" id="KW-0408">Iron</keyword>
<evidence type="ECO:0000256" key="3">
    <source>
        <dbReference type="ARBA" id="ARBA00004715"/>
    </source>
</evidence>
<dbReference type="Pfam" id="PF01180">
    <property type="entry name" value="DHO_dh"/>
    <property type="match status" value="1"/>
</dbReference>
<dbReference type="InterPro" id="IPR005720">
    <property type="entry name" value="Dihydroorotate_DH_cat"/>
</dbReference>
<keyword evidence="11" id="KW-0560">Oxidoreductase</keyword>